<evidence type="ECO:0000313" key="4">
    <source>
        <dbReference type="Proteomes" id="UP000694867"/>
    </source>
</evidence>
<reference evidence="5" key="1">
    <citation type="submission" date="2025-08" db="UniProtKB">
        <authorList>
            <consortium name="RefSeq"/>
        </authorList>
    </citation>
    <scope>IDENTIFICATION</scope>
</reference>
<dbReference type="CDD" id="cd01647">
    <property type="entry name" value="RT_LTR"/>
    <property type="match status" value="1"/>
</dbReference>
<dbReference type="KEGG" id="goe:108864278"/>
<dbReference type="Gene3D" id="3.30.70.270">
    <property type="match status" value="2"/>
</dbReference>
<dbReference type="InterPro" id="IPR000477">
    <property type="entry name" value="RT_dom"/>
</dbReference>
<dbReference type="CDD" id="cd09274">
    <property type="entry name" value="RNase_HI_RT_Ty3"/>
    <property type="match status" value="1"/>
</dbReference>
<dbReference type="Gene3D" id="3.10.10.10">
    <property type="entry name" value="HIV Type 1 Reverse Transcriptase, subunit A, domain 1"/>
    <property type="match status" value="1"/>
</dbReference>
<feature type="region of interest" description="Disordered" evidence="2">
    <location>
        <begin position="1042"/>
        <end position="1149"/>
    </location>
</feature>
<dbReference type="GO" id="GO:0015074">
    <property type="term" value="P:DNA integration"/>
    <property type="evidence" value="ECO:0007669"/>
    <property type="project" value="InterPro"/>
</dbReference>
<keyword evidence="4" id="KW-1185">Reference proteome</keyword>
<dbReference type="InterPro" id="IPR041577">
    <property type="entry name" value="RT_RNaseH_2"/>
</dbReference>
<dbReference type="InterPro" id="IPR043128">
    <property type="entry name" value="Rev_trsase/Diguanyl_cyclase"/>
</dbReference>
<evidence type="ECO:0000256" key="1">
    <source>
        <dbReference type="ARBA" id="ARBA00012493"/>
    </source>
</evidence>
<feature type="compositionally biased region" description="Polar residues" evidence="2">
    <location>
        <begin position="1100"/>
        <end position="1125"/>
    </location>
</feature>
<dbReference type="EC" id="2.7.7.49" evidence="1"/>
<accession>A0AAJ7PA87</accession>
<gene>
    <name evidence="5" type="primary">LOC108864278</name>
</gene>
<dbReference type="SUPFAM" id="SSF50630">
    <property type="entry name" value="Acid proteases"/>
    <property type="match status" value="1"/>
</dbReference>
<dbReference type="InterPro" id="IPR041588">
    <property type="entry name" value="Integrase_H2C2"/>
</dbReference>
<evidence type="ECO:0000259" key="3">
    <source>
        <dbReference type="PROSITE" id="PS50994"/>
    </source>
</evidence>
<dbReference type="GeneID" id="108864278"/>
<dbReference type="AlphaFoldDB" id="A0AAJ7PA87"/>
<evidence type="ECO:0000313" key="5">
    <source>
        <dbReference type="RefSeq" id="XP_018495080.2"/>
    </source>
</evidence>
<organism evidence="4 5">
    <name type="scientific">Galendromus occidentalis</name>
    <name type="common">western predatory mite</name>
    <dbReference type="NCBI Taxonomy" id="34638"/>
    <lineage>
        <taxon>Eukaryota</taxon>
        <taxon>Metazoa</taxon>
        <taxon>Ecdysozoa</taxon>
        <taxon>Arthropoda</taxon>
        <taxon>Chelicerata</taxon>
        <taxon>Arachnida</taxon>
        <taxon>Acari</taxon>
        <taxon>Parasitiformes</taxon>
        <taxon>Mesostigmata</taxon>
        <taxon>Gamasina</taxon>
        <taxon>Phytoseioidea</taxon>
        <taxon>Phytoseiidae</taxon>
        <taxon>Typhlodrominae</taxon>
        <taxon>Galendromus</taxon>
    </lineage>
</organism>
<dbReference type="FunFam" id="3.30.70.270:FF:000020">
    <property type="entry name" value="Transposon Tf2-6 polyprotein-like Protein"/>
    <property type="match status" value="1"/>
</dbReference>
<dbReference type="GO" id="GO:0003964">
    <property type="term" value="F:RNA-directed DNA polymerase activity"/>
    <property type="evidence" value="ECO:0007669"/>
    <property type="project" value="UniProtKB-EC"/>
</dbReference>
<dbReference type="Pfam" id="PF17921">
    <property type="entry name" value="Integrase_H2C2"/>
    <property type="match status" value="1"/>
</dbReference>
<dbReference type="Gene3D" id="3.30.420.10">
    <property type="entry name" value="Ribonuclease H-like superfamily/Ribonuclease H"/>
    <property type="match status" value="1"/>
</dbReference>
<proteinExistence type="predicted"/>
<name>A0AAJ7PA87_9ACAR</name>
<dbReference type="FunFam" id="3.30.420.10:FF:000063">
    <property type="entry name" value="Retrovirus-related Pol polyprotein from transposon 297-like Protein"/>
    <property type="match status" value="1"/>
</dbReference>
<dbReference type="InterPro" id="IPR050951">
    <property type="entry name" value="Retrovirus_Pol_polyprotein"/>
</dbReference>
<dbReference type="InterPro" id="IPR012337">
    <property type="entry name" value="RNaseH-like_sf"/>
</dbReference>
<dbReference type="InterPro" id="IPR043502">
    <property type="entry name" value="DNA/RNA_pol_sf"/>
</dbReference>
<feature type="domain" description="Integrase catalytic" evidence="3">
    <location>
        <begin position="796"/>
        <end position="949"/>
    </location>
</feature>
<dbReference type="GO" id="GO:0042575">
    <property type="term" value="C:DNA polymerase complex"/>
    <property type="evidence" value="ECO:0007669"/>
    <property type="project" value="UniProtKB-ARBA"/>
</dbReference>
<dbReference type="InterPro" id="IPR036397">
    <property type="entry name" value="RNaseH_sf"/>
</dbReference>
<sequence>MSGAASSTFEHFKPRTEKFSAWLCRLENYLRYEKKTTPDEKQCALLAFMGSEAFKRFFDKVPSDKKPENLSYDEITEVLRKIYEPGDPGRFPEELINAKKTASVFRNLHSHANASDVNKLHVGKKIQTHHLLEEVPFNYVDDHGKKPIEIMVRIRDQEIMMELDTGSGISTMEYPKFMGMFPNEKLHRNDIKLRTATRELFEPTCFAIVPVTVYGKSHNLKLYLIDRPDFPALFGRSWLRKTEVNPLDVNHCDYDALNHEQEAKRLLLKYPNLSKGGIGKIPNVEASIHLRENPKPSYSRPRPVPHALLPLVDAELDQLEKFDVIEKVDASEWAHPAVIALRGKGELSKRKARICGDFKVGLNRFLIIDDHPLKNIRHALDNIGVGKRFTKLDVSNAFLHMPIRPEDRKFLTVNTHRGLYRFKRMCNGLASAPAIWQRYMEGILAGIQGVEVVIDDIVISASTDQEHLKRLDAVLQRLDSNDLRLNLAKCSFFAEEIQFCGFRLRHQEIHKCDDKISCLKNAPIPKSLNELRSFIGMIQFYSSFAPQLADLAHPLYKAFKGGKDKFTWTPEMTQAFNAVKTEMCSPRVLVPFDSEKTLLLATDASSYGISAVLSHRYEDKTERPIAYYSRTLSDTEKRYTQLDKEALGIKEGVNRFFFYLFGRRFVLITDSKPLVSILSPSKALPPLAAMRMMNYSMFLQSFTFDIIYRNTNDHGNADMLSRLPMRSRVLVPLTCRPQVLKELHEGHFGSDKMKQLARRYIWWDTINRDIEELARQCATCTQFAKQPSKSYHPWENTEQPFDRIQCDYAGPIDGRYLFLAVDAHTKWLEVMVSKSKTSQTSLNHLRKIIARFGLPRVIVTDNDPTFASSEFNKFCQANGILHKTSPPYHPASNGQVERYVQTTKQALKKIKAEGEKDLHTAIQQFLFRHRMVNSSSTNKTPAELMIGRQLRSRLNLLQERPAAKHAQINEEAKLQPSMQVMARVYNGKDKWIPGEIMKPLGRKVALVKTSHGTWKRHLNQIRSSGGRARAQSFHEALHPALLVAEDPSEERPLNTSSSESEDTDDFASVGDSEETVETQEESPTQDTVNDQKDSPAEELVSNSGESLTQALVNASSDSSKGTSCENPVRPQLDLRRSTRKTAGMPPKRF</sequence>
<dbReference type="Proteomes" id="UP000694867">
    <property type="component" value="Unplaced"/>
</dbReference>
<dbReference type="Pfam" id="PF00078">
    <property type="entry name" value="RVT_1"/>
    <property type="match status" value="1"/>
</dbReference>
<dbReference type="InterPro" id="IPR021109">
    <property type="entry name" value="Peptidase_aspartic_dom_sf"/>
</dbReference>
<dbReference type="Gene3D" id="1.10.340.70">
    <property type="match status" value="1"/>
</dbReference>
<dbReference type="Pfam" id="PF17919">
    <property type="entry name" value="RT_RNaseH_2"/>
    <property type="match status" value="1"/>
</dbReference>
<dbReference type="PANTHER" id="PTHR37984">
    <property type="entry name" value="PROTEIN CBG26694"/>
    <property type="match status" value="1"/>
</dbReference>
<evidence type="ECO:0000256" key="2">
    <source>
        <dbReference type="SAM" id="MobiDB-lite"/>
    </source>
</evidence>
<dbReference type="PANTHER" id="PTHR37984:SF13">
    <property type="entry name" value="RIBONUCLEASE H"/>
    <property type="match status" value="1"/>
</dbReference>
<dbReference type="RefSeq" id="XP_018495080.2">
    <property type="nucleotide sequence ID" value="XM_018639564.2"/>
</dbReference>
<dbReference type="SUPFAM" id="SSF53098">
    <property type="entry name" value="Ribonuclease H-like"/>
    <property type="match status" value="1"/>
</dbReference>
<feature type="compositionally biased region" description="Acidic residues" evidence="2">
    <location>
        <begin position="1059"/>
        <end position="1080"/>
    </location>
</feature>
<dbReference type="SUPFAM" id="SSF56672">
    <property type="entry name" value="DNA/RNA polymerases"/>
    <property type="match status" value="1"/>
</dbReference>
<dbReference type="InterPro" id="IPR001584">
    <property type="entry name" value="Integrase_cat-core"/>
</dbReference>
<dbReference type="Pfam" id="PF00665">
    <property type="entry name" value="rve"/>
    <property type="match status" value="1"/>
</dbReference>
<dbReference type="PROSITE" id="PS50994">
    <property type="entry name" value="INTEGRASE"/>
    <property type="match status" value="1"/>
</dbReference>
<protein>
    <recommendedName>
        <fullName evidence="1">RNA-directed DNA polymerase</fullName>
        <ecNumber evidence="1">2.7.7.49</ecNumber>
    </recommendedName>
</protein>
<dbReference type="GO" id="GO:0003676">
    <property type="term" value="F:nucleic acid binding"/>
    <property type="evidence" value="ECO:0007669"/>
    <property type="project" value="InterPro"/>
</dbReference>